<dbReference type="InterPro" id="IPR000683">
    <property type="entry name" value="Gfo/Idh/MocA-like_OxRdtase_N"/>
</dbReference>
<dbReference type="Proteomes" id="UP000199647">
    <property type="component" value="Unassembled WGS sequence"/>
</dbReference>
<evidence type="ECO:0000313" key="6">
    <source>
        <dbReference type="Proteomes" id="UP000199647"/>
    </source>
</evidence>
<dbReference type="GO" id="GO:0000166">
    <property type="term" value="F:nucleotide binding"/>
    <property type="evidence" value="ECO:0007669"/>
    <property type="project" value="InterPro"/>
</dbReference>
<dbReference type="EMBL" id="FOFG01000020">
    <property type="protein sequence ID" value="SER46947.1"/>
    <property type="molecule type" value="Genomic_DNA"/>
</dbReference>
<organism evidence="5 6">
    <name type="scientific">Faunimonas pinastri</name>
    <dbReference type="NCBI Taxonomy" id="1855383"/>
    <lineage>
        <taxon>Bacteria</taxon>
        <taxon>Pseudomonadati</taxon>
        <taxon>Pseudomonadota</taxon>
        <taxon>Alphaproteobacteria</taxon>
        <taxon>Hyphomicrobiales</taxon>
        <taxon>Afifellaceae</taxon>
        <taxon>Faunimonas</taxon>
    </lineage>
</organism>
<dbReference type="Gene3D" id="3.30.360.10">
    <property type="entry name" value="Dihydrodipicolinate Reductase, domain 2"/>
    <property type="match status" value="1"/>
</dbReference>
<dbReference type="PANTHER" id="PTHR43708:SF5">
    <property type="entry name" value="CONSERVED EXPRESSED OXIDOREDUCTASE (EUROFUNG)-RELATED"/>
    <property type="match status" value="1"/>
</dbReference>
<evidence type="ECO:0000259" key="4">
    <source>
        <dbReference type="Pfam" id="PF22725"/>
    </source>
</evidence>
<dbReference type="OrthoDB" id="6183734at2"/>
<comment type="similarity">
    <text evidence="1">Belongs to the Gfo/Idh/MocA family.</text>
</comment>
<evidence type="ECO:0000256" key="1">
    <source>
        <dbReference type="ARBA" id="ARBA00010928"/>
    </source>
</evidence>
<dbReference type="PANTHER" id="PTHR43708">
    <property type="entry name" value="CONSERVED EXPRESSED OXIDOREDUCTASE (EUROFUNG)"/>
    <property type="match status" value="1"/>
</dbReference>
<dbReference type="RefSeq" id="WP_092499451.1">
    <property type="nucleotide sequence ID" value="NZ_FOFG01000020.1"/>
</dbReference>
<accession>A0A1H9PFM1</accession>
<dbReference type="SUPFAM" id="SSF51735">
    <property type="entry name" value="NAD(P)-binding Rossmann-fold domains"/>
    <property type="match status" value="1"/>
</dbReference>
<name>A0A1H9PFM1_9HYPH</name>
<dbReference type="AlphaFoldDB" id="A0A1H9PFM1"/>
<proteinExistence type="inferred from homology"/>
<feature type="domain" description="GFO/IDH/MocA-like oxidoreductase" evidence="4">
    <location>
        <begin position="143"/>
        <end position="262"/>
    </location>
</feature>
<dbReference type="Pfam" id="PF22725">
    <property type="entry name" value="GFO_IDH_MocA_C3"/>
    <property type="match status" value="1"/>
</dbReference>
<dbReference type="SUPFAM" id="SSF55347">
    <property type="entry name" value="Glyceraldehyde-3-phosphate dehydrogenase-like, C-terminal domain"/>
    <property type="match status" value="1"/>
</dbReference>
<protein>
    <submittedName>
        <fullName evidence="5">Predicted dehydrogenase</fullName>
    </submittedName>
</protein>
<evidence type="ECO:0000313" key="5">
    <source>
        <dbReference type="EMBL" id="SER46947.1"/>
    </source>
</evidence>
<evidence type="ECO:0000259" key="3">
    <source>
        <dbReference type="Pfam" id="PF01408"/>
    </source>
</evidence>
<dbReference type="Pfam" id="PF01408">
    <property type="entry name" value="GFO_IDH_MocA"/>
    <property type="match status" value="1"/>
</dbReference>
<sequence>MDDPNELRQAWPRPSAPRPIVIVGAGGIVGDAHLPAYRKAGFPVAGIYDIDAGRAGKLASEWRLTRFASLDEALAVPGAVFDLALPPAAHLQVLPHLPEGSAVLLQKPMGRDLDEATAILKLCRERRLKAAVNFQLRFSPMMLAVADALQRGWLGRLVDVEVHLNLVTPWHLFPFLKGMPRVEIAVHSIHYLDTIRAMLGNPSGVHARTLGHPSTDLAQTRTSAIIDYGGDARCTLSINHNHDFGRKFQDASFRFEGTEGAAMVKLGLLLNYPEGEPDEVWVTRRGERGPEGEHWWQVPLAGRWFPDAFIGTMSNLQRFAAGEDDALVTSVEDAWHTMALAEACFRSSALPAMPVPTSPDSAPSRIPSEI</sequence>
<keyword evidence="2" id="KW-0560">Oxidoreductase</keyword>
<dbReference type="Gene3D" id="3.40.50.720">
    <property type="entry name" value="NAD(P)-binding Rossmann-like Domain"/>
    <property type="match status" value="1"/>
</dbReference>
<reference evidence="5 6" key="1">
    <citation type="submission" date="2016-10" db="EMBL/GenBank/DDBJ databases">
        <authorList>
            <person name="de Groot N.N."/>
        </authorList>
    </citation>
    <scope>NUCLEOTIDE SEQUENCE [LARGE SCALE GENOMIC DNA]</scope>
    <source>
        <strain evidence="5 6">A52C2</strain>
    </source>
</reference>
<dbReference type="InterPro" id="IPR051317">
    <property type="entry name" value="Gfo/Idh/MocA_oxidoreduct"/>
</dbReference>
<gene>
    <name evidence="5" type="ORF">SAMN05216548_1208</name>
</gene>
<dbReference type="InterPro" id="IPR055170">
    <property type="entry name" value="GFO_IDH_MocA-like_dom"/>
</dbReference>
<feature type="domain" description="Gfo/Idh/MocA-like oxidoreductase N-terminal" evidence="3">
    <location>
        <begin position="20"/>
        <end position="134"/>
    </location>
</feature>
<dbReference type="STRING" id="1855383.SAMN05216548_1208"/>
<dbReference type="InterPro" id="IPR036291">
    <property type="entry name" value="NAD(P)-bd_dom_sf"/>
</dbReference>
<dbReference type="GO" id="GO:0016491">
    <property type="term" value="F:oxidoreductase activity"/>
    <property type="evidence" value="ECO:0007669"/>
    <property type="project" value="UniProtKB-KW"/>
</dbReference>
<evidence type="ECO:0000256" key="2">
    <source>
        <dbReference type="ARBA" id="ARBA00023002"/>
    </source>
</evidence>
<keyword evidence="6" id="KW-1185">Reference proteome</keyword>